<name>A0A8J2VPH1_9RHOB</name>
<organism evidence="2 3">
    <name type="scientific">Agaricicola taiwanensis</name>
    <dbReference type="NCBI Taxonomy" id="591372"/>
    <lineage>
        <taxon>Bacteria</taxon>
        <taxon>Pseudomonadati</taxon>
        <taxon>Pseudomonadota</taxon>
        <taxon>Alphaproteobacteria</taxon>
        <taxon>Rhodobacterales</taxon>
        <taxon>Paracoccaceae</taxon>
        <taxon>Agaricicola</taxon>
    </lineage>
</organism>
<dbReference type="SUPFAM" id="SSF55961">
    <property type="entry name" value="Bet v1-like"/>
    <property type="match status" value="1"/>
</dbReference>
<dbReference type="Proteomes" id="UP000602745">
    <property type="component" value="Unassembled WGS sequence"/>
</dbReference>
<keyword evidence="1" id="KW-0812">Transmembrane</keyword>
<evidence type="ECO:0008006" key="4">
    <source>
        <dbReference type="Google" id="ProtNLM"/>
    </source>
</evidence>
<dbReference type="EMBL" id="BMCP01000001">
    <property type="protein sequence ID" value="GGE33043.1"/>
    <property type="molecule type" value="Genomic_DNA"/>
</dbReference>
<dbReference type="InterPro" id="IPR010419">
    <property type="entry name" value="CO_DH_gsu"/>
</dbReference>
<comment type="caution">
    <text evidence="2">The sequence shown here is derived from an EMBL/GenBank/DDBJ whole genome shotgun (WGS) entry which is preliminary data.</text>
</comment>
<keyword evidence="1" id="KW-0472">Membrane</keyword>
<keyword evidence="3" id="KW-1185">Reference proteome</keyword>
<sequence>MQIAGSRRISASPANVWAVIDDPEMLRACLPGCEGLDRVTATHMIASGSVHVGGFRDRFTSRVALSDIDPPHGLSLVYDGSCGASGFTKGVAALRLTPEGTRTRVDYTWRAEFDGRIAGLGDRALEDAAQKAAEDFLDALSARCASSFEGPLPLTDAPPLAYGLDPIAPTVVSSTPDPVETGITLWRWRNIAMFAVFLAMVFVLVIMNG</sequence>
<dbReference type="RefSeq" id="WP_188408381.1">
    <property type="nucleotide sequence ID" value="NZ_BMCP01000001.1"/>
</dbReference>
<reference evidence="2" key="2">
    <citation type="submission" date="2020-09" db="EMBL/GenBank/DDBJ databases">
        <authorList>
            <person name="Sun Q."/>
            <person name="Sedlacek I."/>
        </authorList>
    </citation>
    <scope>NUCLEOTIDE SEQUENCE</scope>
    <source>
        <strain evidence="2">CCM 7684</strain>
    </source>
</reference>
<feature type="transmembrane region" description="Helical" evidence="1">
    <location>
        <begin position="191"/>
        <end position="207"/>
    </location>
</feature>
<keyword evidence="1" id="KW-1133">Transmembrane helix</keyword>
<protein>
    <recommendedName>
        <fullName evidence="4">Carbon monoxide dehydrogenase</fullName>
    </recommendedName>
</protein>
<dbReference type="Gene3D" id="3.30.530.20">
    <property type="match status" value="1"/>
</dbReference>
<evidence type="ECO:0000256" key="1">
    <source>
        <dbReference type="SAM" id="Phobius"/>
    </source>
</evidence>
<dbReference type="PANTHER" id="PTHR38588">
    <property type="entry name" value="BLL0334 PROTEIN"/>
    <property type="match status" value="1"/>
</dbReference>
<dbReference type="CDD" id="cd05018">
    <property type="entry name" value="CoxG"/>
    <property type="match status" value="1"/>
</dbReference>
<accession>A0A8J2VPH1</accession>
<reference evidence="2" key="1">
    <citation type="journal article" date="2014" name="Int. J. Syst. Evol. Microbiol.">
        <title>Complete genome sequence of Corynebacterium casei LMG S-19264T (=DSM 44701T), isolated from a smear-ripened cheese.</title>
        <authorList>
            <consortium name="US DOE Joint Genome Institute (JGI-PGF)"/>
            <person name="Walter F."/>
            <person name="Albersmeier A."/>
            <person name="Kalinowski J."/>
            <person name="Ruckert C."/>
        </authorList>
    </citation>
    <scope>NUCLEOTIDE SEQUENCE</scope>
    <source>
        <strain evidence="2">CCM 7684</strain>
    </source>
</reference>
<evidence type="ECO:0000313" key="2">
    <source>
        <dbReference type="EMBL" id="GGE33043.1"/>
    </source>
</evidence>
<dbReference type="PANTHER" id="PTHR38588:SF1">
    <property type="entry name" value="BLL0334 PROTEIN"/>
    <property type="match status" value="1"/>
</dbReference>
<dbReference type="AlphaFoldDB" id="A0A8J2VPH1"/>
<dbReference type="Pfam" id="PF06240">
    <property type="entry name" value="COXG"/>
    <property type="match status" value="1"/>
</dbReference>
<proteinExistence type="predicted"/>
<gene>
    <name evidence="2" type="ORF">GCM10007276_07880</name>
</gene>
<evidence type="ECO:0000313" key="3">
    <source>
        <dbReference type="Proteomes" id="UP000602745"/>
    </source>
</evidence>
<dbReference type="InterPro" id="IPR023393">
    <property type="entry name" value="START-like_dom_sf"/>
</dbReference>